<dbReference type="PANTHER" id="PTHR43153">
    <property type="entry name" value="ELECTRON TRANSFER FLAVOPROTEIN ALPHA"/>
    <property type="match status" value="1"/>
</dbReference>
<keyword evidence="3" id="KW-0285">Flavoprotein</keyword>
<protein>
    <submittedName>
        <fullName evidence="8">Electron transfer flavoprotein subunit alpha</fullName>
    </submittedName>
</protein>
<keyword evidence="5" id="KW-0249">Electron transport</keyword>
<dbReference type="SUPFAM" id="SSF52402">
    <property type="entry name" value="Adenine nucleotide alpha hydrolases-like"/>
    <property type="match status" value="1"/>
</dbReference>
<dbReference type="Pfam" id="PF01012">
    <property type="entry name" value="ETF"/>
    <property type="match status" value="1"/>
</dbReference>
<dbReference type="SMART" id="SM00893">
    <property type="entry name" value="ETF"/>
    <property type="match status" value="1"/>
</dbReference>
<organism evidence="8 9">
    <name type="scientific">Vallitalea longa</name>
    <dbReference type="NCBI Taxonomy" id="2936439"/>
    <lineage>
        <taxon>Bacteria</taxon>
        <taxon>Bacillati</taxon>
        <taxon>Bacillota</taxon>
        <taxon>Clostridia</taxon>
        <taxon>Lachnospirales</taxon>
        <taxon>Vallitaleaceae</taxon>
        <taxon>Vallitalea</taxon>
    </lineage>
</organism>
<dbReference type="InterPro" id="IPR033947">
    <property type="entry name" value="ETF_alpha_N"/>
</dbReference>
<dbReference type="GO" id="GO:0033539">
    <property type="term" value="P:fatty acid beta-oxidation using acyl-CoA dehydrogenase"/>
    <property type="evidence" value="ECO:0007669"/>
    <property type="project" value="TreeGrafter"/>
</dbReference>
<evidence type="ECO:0000313" key="8">
    <source>
        <dbReference type="EMBL" id="GKX29592.1"/>
    </source>
</evidence>
<gene>
    <name evidence="8" type="primary">etfA1</name>
    <name evidence="8" type="ORF">SH1V18_20720</name>
</gene>
<comment type="cofactor">
    <cofactor evidence="6">
        <name>FAD</name>
        <dbReference type="ChEBI" id="CHEBI:57692"/>
    </cofactor>
    <text evidence="6">Binds 1 FAD per dimer.</text>
</comment>
<dbReference type="Gene3D" id="3.40.50.620">
    <property type="entry name" value="HUPs"/>
    <property type="match status" value="1"/>
</dbReference>
<feature type="domain" description="Electron transfer flavoprotein alpha/beta-subunit N-terminal" evidence="7">
    <location>
        <begin position="17"/>
        <end position="206"/>
    </location>
</feature>
<dbReference type="PIRSF" id="PIRSF000089">
    <property type="entry name" value="Electra_flavoP_a"/>
    <property type="match status" value="1"/>
</dbReference>
<keyword evidence="9" id="KW-1185">Reference proteome</keyword>
<dbReference type="Gene3D" id="3.40.50.1220">
    <property type="entry name" value="TPP-binding domain"/>
    <property type="match status" value="1"/>
</dbReference>
<feature type="binding site" evidence="6">
    <location>
        <position position="307"/>
    </location>
    <ligand>
        <name>FAD</name>
        <dbReference type="ChEBI" id="CHEBI:57692"/>
    </ligand>
</feature>
<dbReference type="PROSITE" id="PS00696">
    <property type="entry name" value="ETF_ALPHA"/>
    <property type="match status" value="1"/>
</dbReference>
<feature type="binding site" evidence="6">
    <location>
        <begin position="269"/>
        <end position="273"/>
    </location>
    <ligand>
        <name>FAD</name>
        <dbReference type="ChEBI" id="CHEBI:57692"/>
    </ligand>
</feature>
<dbReference type="SUPFAM" id="SSF52467">
    <property type="entry name" value="DHS-like NAD/FAD-binding domain"/>
    <property type="match status" value="1"/>
</dbReference>
<dbReference type="RefSeq" id="WP_281815145.1">
    <property type="nucleotide sequence ID" value="NZ_BRLB01000004.1"/>
</dbReference>
<evidence type="ECO:0000313" key="9">
    <source>
        <dbReference type="Proteomes" id="UP001144256"/>
    </source>
</evidence>
<dbReference type="AlphaFoldDB" id="A0A9W5Y9X9"/>
<dbReference type="InterPro" id="IPR029035">
    <property type="entry name" value="DHS-like_NAD/FAD-binding_dom"/>
</dbReference>
<evidence type="ECO:0000256" key="2">
    <source>
        <dbReference type="ARBA" id="ARBA00022448"/>
    </source>
</evidence>
<dbReference type="InterPro" id="IPR014731">
    <property type="entry name" value="ETF_asu_C"/>
</dbReference>
<keyword evidence="2" id="KW-0813">Transport</keyword>
<name>A0A9W5Y9X9_9FIRM</name>
<dbReference type="PANTHER" id="PTHR43153:SF1">
    <property type="entry name" value="ELECTRON TRANSFER FLAVOPROTEIN SUBUNIT ALPHA, MITOCHONDRIAL"/>
    <property type="match status" value="1"/>
</dbReference>
<dbReference type="InterPro" id="IPR018206">
    <property type="entry name" value="ETF_asu_C_CS"/>
</dbReference>
<evidence type="ECO:0000256" key="4">
    <source>
        <dbReference type="ARBA" id="ARBA00022827"/>
    </source>
</evidence>
<dbReference type="GO" id="GO:0050660">
    <property type="term" value="F:flavin adenine dinucleotide binding"/>
    <property type="evidence" value="ECO:0007669"/>
    <property type="project" value="InterPro"/>
</dbReference>
<dbReference type="Proteomes" id="UP001144256">
    <property type="component" value="Unassembled WGS sequence"/>
</dbReference>
<evidence type="ECO:0000256" key="5">
    <source>
        <dbReference type="ARBA" id="ARBA00022982"/>
    </source>
</evidence>
<feature type="binding site" evidence="6">
    <location>
        <begin position="255"/>
        <end position="256"/>
    </location>
    <ligand>
        <name>FAD</name>
        <dbReference type="ChEBI" id="CHEBI:57692"/>
    </ligand>
</feature>
<proteinExistence type="inferred from homology"/>
<dbReference type="InterPro" id="IPR014730">
    <property type="entry name" value="ETF_a/b_N"/>
</dbReference>
<sequence>MFNAKVNQNKDLSAYQGVCVIAQQEKGINLSVTFELMNEGRKLADKTDSQLYVVILGNKIDDAVDELSNYGADKIFYYEHELLEKYSTDAYTKVVSSFIEDNKPEIVIYGASSIGRDFAPRVAARVGTGLVADCTGLDINEEDGKFLQTRPAFGGNLMATIICPNDRPQMATVRPGVMEKAKKVNKKSHVLKIVPSLTQEDIIARTVDIIMDKTKKVSLNDADIIVAGGRGVGNKEGFELLQQLADTLGGVVGSSRVPVDSGWIDHSRQIGQTGQTVRPKLYIACGISGAIQHMTGMSESEYIIAINKNPSAPIMKSSHLAIEGDLFKVIPELINEINSKKE</sequence>
<feature type="binding site" evidence="6">
    <location>
        <begin position="286"/>
        <end position="293"/>
    </location>
    <ligand>
        <name>FAD</name>
        <dbReference type="ChEBI" id="CHEBI:57692"/>
    </ligand>
</feature>
<evidence type="ECO:0000259" key="7">
    <source>
        <dbReference type="SMART" id="SM00893"/>
    </source>
</evidence>
<keyword evidence="4 6" id="KW-0274">FAD</keyword>
<accession>A0A9W5Y9X9</accession>
<dbReference type="InterPro" id="IPR001308">
    <property type="entry name" value="ETF_a/FixB"/>
</dbReference>
<reference evidence="8" key="1">
    <citation type="submission" date="2022-06" db="EMBL/GenBank/DDBJ databases">
        <title>Vallitalea longa sp. nov., an anaerobic bacterium isolated from marine sediment.</title>
        <authorList>
            <person name="Hirano S."/>
            <person name="Terahara T."/>
            <person name="Mori K."/>
            <person name="Hamada M."/>
            <person name="Matsumoto R."/>
            <person name="Kobayashi T."/>
        </authorList>
    </citation>
    <scope>NUCLEOTIDE SEQUENCE</scope>
    <source>
        <strain evidence="8">SH18-1</strain>
    </source>
</reference>
<evidence type="ECO:0000256" key="1">
    <source>
        <dbReference type="ARBA" id="ARBA00005817"/>
    </source>
</evidence>
<evidence type="ECO:0000256" key="6">
    <source>
        <dbReference type="PIRSR" id="PIRSR000089-1"/>
    </source>
</evidence>
<comment type="similarity">
    <text evidence="1">Belongs to the ETF alpha-subunit/FixB family.</text>
</comment>
<dbReference type="Pfam" id="PF00766">
    <property type="entry name" value="ETF_alpha"/>
    <property type="match status" value="1"/>
</dbReference>
<dbReference type="GO" id="GO:0009055">
    <property type="term" value="F:electron transfer activity"/>
    <property type="evidence" value="ECO:0007669"/>
    <property type="project" value="InterPro"/>
</dbReference>
<dbReference type="CDD" id="cd01715">
    <property type="entry name" value="ETF_alpha"/>
    <property type="match status" value="1"/>
</dbReference>
<dbReference type="EMBL" id="BRLB01000004">
    <property type="protein sequence ID" value="GKX29592.1"/>
    <property type="molecule type" value="Genomic_DNA"/>
</dbReference>
<dbReference type="InterPro" id="IPR014729">
    <property type="entry name" value="Rossmann-like_a/b/a_fold"/>
</dbReference>
<evidence type="ECO:0000256" key="3">
    <source>
        <dbReference type="ARBA" id="ARBA00022630"/>
    </source>
</evidence>
<comment type="caution">
    <text evidence="8">The sequence shown here is derived from an EMBL/GenBank/DDBJ whole genome shotgun (WGS) entry which is preliminary data.</text>
</comment>
<feature type="binding site" evidence="6">
    <location>
        <position position="230"/>
    </location>
    <ligand>
        <name>FAD</name>
        <dbReference type="ChEBI" id="CHEBI:57692"/>
    </ligand>
</feature>